<dbReference type="EMBL" id="CAFAAC010000022">
    <property type="protein sequence ID" value="CAB4784358.1"/>
    <property type="molecule type" value="Genomic_DNA"/>
</dbReference>
<evidence type="ECO:0000313" key="6">
    <source>
        <dbReference type="EMBL" id="CAB4900759.1"/>
    </source>
</evidence>
<dbReference type="EMBL" id="CAFBOP010000010">
    <property type="protein sequence ID" value="CAB4981573.1"/>
    <property type="molecule type" value="Genomic_DNA"/>
</dbReference>
<gene>
    <name evidence="5" type="ORF">UFOPK2967_00522</name>
    <name evidence="6" type="ORF">UFOPK3587_00463</name>
    <name evidence="7" type="ORF">UFOPK3984_00420</name>
    <name evidence="8" type="ORF">UFOPK4114_00318</name>
</gene>
<dbReference type="InterPro" id="IPR014105">
    <property type="entry name" value="Carotenoid/retinoid_OxRdtase"/>
</dbReference>
<evidence type="ECO:0000256" key="2">
    <source>
        <dbReference type="ARBA" id="ARBA00022746"/>
    </source>
</evidence>
<dbReference type="PRINTS" id="PR00419">
    <property type="entry name" value="ADXRDTASE"/>
</dbReference>
<proteinExistence type="predicted"/>
<dbReference type="AlphaFoldDB" id="A0A6J7GBQ4"/>
<evidence type="ECO:0000256" key="3">
    <source>
        <dbReference type="ARBA" id="ARBA00023002"/>
    </source>
</evidence>
<dbReference type="Gene3D" id="3.50.50.60">
    <property type="entry name" value="FAD/NAD(P)-binding domain"/>
    <property type="match status" value="2"/>
</dbReference>
<reference evidence="6" key="1">
    <citation type="submission" date="2020-05" db="EMBL/GenBank/DDBJ databases">
        <authorList>
            <person name="Chiriac C."/>
            <person name="Salcher M."/>
            <person name="Ghai R."/>
            <person name="Kavagutti S V."/>
        </authorList>
    </citation>
    <scope>NUCLEOTIDE SEQUENCE</scope>
</reference>
<dbReference type="GO" id="GO:0016117">
    <property type="term" value="P:carotenoid biosynthetic process"/>
    <property type="evidence" value="ECO:0007669"/>
    <property type="project" value="UniProtKB-KW"/>
</dbReference>
<evidence type="ECO:0000313" key="7">
    <source>
        <dbReference type="EMBL" id="CAB4981573.1"/>
    </source>
</evidence>
<keyword evidence="2" id="KW-0125">Carotenoid biosynthesis</keyword>
<dbReference type="InterPro" id="IPR036188">
    <property type="entry name" value="FAD/NAD-bd_sf"/>
</dbReference>
<dbReference type="PANTHER" id="PTHR43734:SF7">
    <property type="entry name" value="4,4'-DIAPONEUROSPORENE OXYGENASE"/>
    <property type="match status" value="1"/>
</dbReference>
<dbReference type="NCBIfam" id="TIGR02734">
    <property type="entry name" value="crtI_fam"/>
    <property type="match status" value="1"/>
</dbReference>
<dbReference type="EMBL" id="CAFBMN010000014">
    <property type="protein sequence ID" value="CAB4900759.1"/>
    <property type="molecule type" value="Genomic_DNA"/>
</dbReference>
<name>A0A6J7GBQ4_9ZZZZ</name>
<evidence type="ECO:0000256" key="1">
    <source>
        <dbReference type="ARBA" id="ARBA00004829"/>
    </source>
</evidence>
<dbReference type="GO" id="GO:0016491">
    <property type="term" value="F:oxidoreductase activity"/>
    <property type="evidence" value="ECO:0007669"/>
    <property type="project" value="UniProtKB-KW"/>
</dbReference>
<evidence type="ECO:0000313" key="8">
    <source>
        <dbReference type="EMBL" id="CAB5012188.1"/>
    </source>
</evidence>
<comment type="pathway">
    <text evidence="1">Carotenoid biosynthesis.</text>
</comment>
<organism evidence="6">
    <name type="scientific">freshwater metagenome</name>
    <dbReference type="NCBI Taxonomy" id="449393"/>
    <lineage>
        <taxon>unclassified sequences</taxon>
        <taxon>metagenomes</taxon>
        <taxon>ecological metagenomes</taxon>
    </lineage>
</organism>
<protein>
    <submittedName>
        <fullName evidence="6">Unannotated protein</fullName>
    </submittedName>
</protein>
<dbReference type="InterPro" id="IPR002937">
    <property type="entry name" value="Amino_oxidase"/>
</dbReference>
<evidence type="ECO:0000259" key="4">
    <source>
        <dbReference type="Pfam" id="PF01593"/>
    </source>
</evidence>
<accession>A0A6J7GBQ4</accession>
<dbReference type="SUPFAM" id="SSF51905">
    <property type="entry name" value="FAD/NAD(P)-binding domain"/>
    <property type="match status" value="1"/>
</dbReference>
<evidence type="ECO:0000313" key="5">
    <source>
        <dbReference type="EMBL" id="CAB4784358.1"/>
    </source>
</evidence>
<dbReference type="PANTHER" id="PTHR43734">
    <property type="entry name" value="PHYTOENE DESATURASE"/>
    <property type="match status" value="1"/>
</dbReference>
<sequence length="499" mass="54869">MSRIVVIGAGIGGMCTAARLAKAGHIVDVYERSDQVGGKCRTEWIGKYAFDTGPSLLTLPAVYRDFFLKTGEPIEKVLDLQPVNPSFDYRFADGTRVEFANLSRYETLATISKSFGKNVSDEWNSLMERAEKIWDVSREPFIESELTSIFSFIKRRTFLWDLFTIAPWKSLRTLVKSFTNDPHLSFIIDRYATYSGSDPRRAPAALMSIAFVEEAFGAWHIKGGIGQLSQAVEERAKSLGVKFHLNSPVVSIDHTKKHVTGITLSSGEIIKADVVVSNADASTVYTHLISKNVRALRKEKKSLAKSEPSLAGFSLLLGLKPDDQAPHMNHHTVLFPENYDAEFDSIFTQQKPVEDPTIYICAPNDVSMSRTPGYESWFILVNAPRHSTTGDGWNWNDDNYSRAYAAKVISLIEARGIPLRNRIELMEIRTPADLEKSVGAPGGSIYGSSSNGARSAFMRAKNRSPLKGLFCVGGSAHPGGGLPLVGISAEIVADAIGRA</sequence>
<dbReference type="EMBL" id="CAFBPP010000007">
    <property type="protein sequence ID" value="CAB5012188.1"/>
    <property type="molecule type" value="Genomic_DNA"/>
</dbReference>
<keyword evidence="3" id="KW-0560">Oxidoreductase</keyword>
<dbReference type="Pfam" id="PF01593">
    <property type="entry name" value="Amino_oxidase"/>
    <property type="match status" value="1"/>
</dbReference>
<feature type="domain" description="Amine oxidase" evidence="4">
    <location>
        <begin position="11"/>
        <end position="296"/>
    </location>
</feature>